<sequence>MAADEVVSATVVVTSVVVGSTDVVSVLKSVVAEAADVSTVMDESDVSAEEADVSVEDPTTAEEVAFTSSVLNATEVTNGVTLGLTVDDALIHVFSIDRYGVVNKGLSKHGHITRDCRDRSRLDNANVYTRKRCNNGWCAYMYEYYFETDRTRLPLSGHKHDWENVVVFVTTSTIQRVVASAHGKYRHKDKPLLQDGHPLIVYHKSFMSTHALRFAKDEDVKEVENDYGKWVMADLIGWDGFPTQEFKKKLSRHKFGKANFHLKDGQFAWSLEKAAGDAIPGFNCQKDGGNEYKNKDQNEKKGMRKEKQKKKVKDKSEIQVKEKDVKNDEGED</sequence>
<feature type="compositionally biased region" description="Basic and acidic residues" evidence="1">
    <location>
        <begin position="288"/>
        <end position="301"/>
    </location>
</feature>
<dbReference type="PANTHER" id="PTHR33657">
    <property type="entry name" value="DOMAIN PROTEIN, PUTATIVE (AFU_ORTHOLOGUE AFUA_5G00600)-RELATED"/>
    <property type="match status" value="1"/>
</dbReference>
<dbReference type="PANTHER" id="PTHR33657:SF6">
    <property type="entry name" value="SECRETED PROTEIN"/>
    <property type="match status" value="1"/>
</dbReference>
<dbReference type="InterPro" id="IPR008701">
    <property type="entry name" value="NPP1"/>
</dbReference>
<gene>
    <name evidence="2" type="ORF">FocTR4_00004195</name>
</gene>
<protein>
    <submittedName>
        <fullName evidence="2">Uncharacterized protein</fullName>
    </submittedName>
</protein>
<feature type="compositionally biased region" description="Basic and acidic residues" evidence="1">
    <location>
        <begin position="314"/>
        <end position="332"/>
    </location>
</feature>
<organism evidence="2 3">
    <name type="scientific">Fusarium oxysporum f. sp. cubense</name>
    <dbReference type="NCBI Taxonomy" id="61366"/>
    <lineage>
        <taxon>Eukaryota</taxon>
        <taxon>Fungi</taxon>
        <taxon>Dikarya</taxon>
        <taxon>Ascomycota</taxon>
        <taxon>Pezizomycotina</taxon>
        <taxon>Sordariomycetes</taxon>
        <taxon>Hypocreomycetidae</taxon>
        <taxon>Hypocreales</taxon>
        <taxon>Nectriaceae</taxon>
        <taxon>Fusarium</taxon>
        <taxon>Fusarium oxysporum species complex</taxon>
    </lineage>
</organism>
<reference evidence="2 3" key="1">
    <citation type="submission" date="2019-07" db="EMBL/GenBank/DDBJ databases">
        <title>The First High-Quality Draft Genome Sequence of the Causal Agent of the Current Panama Disease Epidemic.</title>
        <authorList>
            <person name="Warmington R.J."/>
            <person name="Kay W."/>
            <person name="Jeffries A."/>
            <person name="Bebber D."/>
            <person name="Moore K."/>
            <person name="Studholme D.J."/>
        </authorList>
    </citation>
    <scope>NUCLEOTIDE SEQUENCE [LARGE SCALE GENOMIC DNA]</scope>
    <source>
        <strain evidence="2 3">TR4</strain>
    </source>
</reference>
<dbReference type="AlphaFoldDB" id="A0A5C6TDB0"/>
<accession>A0A5C6TDB0</accession>
<comment type="caution">
    <text evidence="2">The sequence shown here is derived from an EMBL/GenBank/DDBJ whole genome shotgun (WGS) entry which is preliminary data.</text>
</comment>
<evidence type="ECO:0000256" key="1">
    <source>
        <dbReference type="SAM" id="MobiDB-lite"/>
    </source>
</evidence>
<feature type="compositionally biased region" description="Basic residues" evidence="1">
    <location>
        <begin position="302"/>
        <end position="313"/>
    </location>
</feature>
<proteinExistence type="predicted"/>
<evidence type="ECO:0000313" key="2">
    <source>
        <dbReference type="EMBL" id="TXC07661.1"/>
    </source>
</evidence>
<name>A0A5C6TDB0_FUSOC</name>
<evidence type="ECO:0000313" key="3">
    <source>
        <dbReference type="Proteomes" id="UP000321331"/>
    </source>
</evidence>
<dbReference type="Pfam" id="PF05630">
    <property type="entry name" value="NPP1"/>
    <property type="match status" value="1"/>
</dbReference>
<dbReference type="EMBL" id="VMNF01000005">
    <property type="protein sequence ID" value="TXC07661.1"/>
    <property type="molecule type" value="Genomic_DNA"/>
</dbReference>
<dbReference type="Proteomes" id="UP000321331">
    <property type="component" value="Unassembled WGS sequence"/>
</dbReference>
<feature type="region of interest" description="Disordered" evidence="1">
    <location>
        <begin position="285"/>
        <end position="332"/>
    </location>
</feature>